<reference evidence="1" key="1">
    <citation type="submission" date="2021-01" db="EMBL/GenBank/DDBJ databases">
        <authorList>
            <consortium name="Genoscope - CEA"/>
            <person name="William W."/>
        </authorList>
    </citation>
    <scope>NUCLEOTIDE SEQUENCE</scope>
</reference>
<comment type="caution">
    <text evidence="1">The sequence shown here is derived from an EMBL/GenBank/DDBJ whole genome shotgun (WGS) entry which is preliminary data.</text>
</comment>
<evidence type="ECO:0000313" key="2">
    <source>
        <dbReference type="Proteomes" id="UP000688137"/>
    </source>
</evidence>
<protein>
    <submittedName>
        <fullName evidence="1">Uncharacterized protein</fullName>
    </submittedName>
</protein>
<keyword evidence="2" id="KW-1185">Reference proteome</keyword>
<proteinExistence type="predicted"/>
<organism evidence="1 2">
    <name type="scientific">Paramecium primaurelia</name>
    <dbReference type="NCBI Taxonomy" id="5886"/>
    <lineage>
        <taxon>Eukaryota</taxon>
        <taxon>Sar</taxon>
        <taxon>Alveolata</taxon>
        <taxon>Ciliophora</taxon>
        <taxon>Intramacronucleata</taxon>
        <taxon>Oligohymenophorea</taxon>
        <taxon>Peniculida</taxon>
        <taxon>Parameciidae</taxon>
        <taxon>Paramecium</taxon>
    </lineage>
</organism>
<dbReference type="EMBL" id="CAJJDM010000316">
    <property type="protein sequence ID" value="CAD8119334.1"/>
    <property type="molecule type" value="Genomic_DNA"/>
</dbReference>
<sequence>MGSESMIIWEVEEQCKEIGAINLIISAKFGIVLMKCINLWDRVFESKYQHQKLKNANNFQYVKDTKKQNQENKGCC</sequence>
<dbReference type="Proteomes" id="UP000688137">
    <property type="component" value="Unassembled WGS sequence"/>
</dbReference>
<gene>
    <name evidence="1" type="ORF">PPRIM_AZ9-3.1.T3070002</name>
</gene>
<name>A0A8S1QWU9_PARPR</name>
<evidence type="ECO:0000313" key="1">
    <source>
        <dbReference type="EMBL" id="CAD8119334.1"/>
    </source>
</evidence>
<dbReference type="AlphaFoldDB" id="A0A8S1QWU9"/>
<accession>A0A8S1QWU9</accession>